<evidence type="ECO:0000256" key="3">
    <source>
        <dbReference type="ARBA" id="ARBA00023186"/>
    </source>
</evidence>
<dbReference type="HAMAP" id="MF_02200">
    <property type="entry name" value="NapD"/>
    <property type="match status" value="1"/>
</dbReference>
<comment type="subcellular location">
    <subcellularLocation>
        <location evidence="1 4">Cytoplasm</location>
    </subcellularLocation>
</comment>
<organism evidence="5 6">
    <name type="scientific">Variovorax ginsengisoli</name>
    <dbReference type="NCBI Taxonomy" id="363844"/>
    <lineage>
        <taxon>Bacteria</taxon>
        <taxon>Pseudomonadati</taxon>
        <taxon>Pseudomonadota</taxon>
        <taxon>Betaproteobacteria</taxon>
        <taxon>Burkholderiales</taxon>
        <taxon>Comamonadaceae</taxon>
        <taxon>Variovorax</taxon>
    </lineage>
</organism>
<dbReference type="Proteomes" id="UP001169027">
    <property type="component" value="Unassembled WGS sequence"/>
</dbReference>
<evidence type="ECO:0000313" key="5">
    <source>
        <dbReference type="EMBL" id="MDO1537967.1"/>
    </source>
</evidence>
<keyword evidence="2 4" id="KW-0963">Cytoplasm</keyword>
<sequence>MPEEVHISSLVVHAVPKRLQRVEETIAIMPGARVHGSSPNGKLVVTLDADSADEMLSRIGEIQRTDGVLSAALVYQFSDTVEAMDEEIPDAH</sequence>
<comment type="function">
    <text evidence="4">Chaperone for NapA, the catalytic subunit of the periplasmic nitrate reductase. It binds directly and specifically to the twin-arginine signal peptide of NapA, preventing premature interaction with the Tat translocase and premature export.</text>
</comment>
<evidence type="ECO:0000313" key="6">
    <source>
        <dbReference type="Proteomes" id="UP001169027"/>
    </source>
</evidence>
<accession>A0ABT8SIZ3</accession>
<dbReference type="PANTHER" id="PTHR38603:SF1">
    <property type="entry name" value="CHAPERONE NAPD"/>
    <property type="match status" value="1"/>
</dbReference>
<evidence type="ECO:0000256" key="1">
    <source>
        <dbReference type="ARBA" id="ARBA00004496"/>
    </source>
</evidence>
<gene>
    <name evidence="4" type="primary">napD</name>
    <name evidence="5" type="ORF">Q2T77_37655</name>
</gene>
<dbReference type="Gene3D" id="3.30.70.920">
    <property type="match status" value="1"/>
</dbReference>
<comment type="subunit">
    <text evidence="4">Interacts with the cytoplasmic NapA precursor.</text>
</comment>
<dbReference type="EMBL" id="JAUKVY010000055">
    <property type="protein sequence ID" value="MDO1537967.1"/>
    <property type="molecule type" value="Genomic_DNA"/>
</dbReference>
<reference evidence="5" key="1">
    <citation type="submission" date="2023-06" db="EMBL/GenBank/DDBJ databases">
        <authorList>
            <person name="Jiang Y."/>
            <person name="Liu Q."/>
        </authorList>
    </citation>
    <scope>NUCLEOTIDE SEQUENCE</scope>
    <source>
        <strain evidence="5">CGMCC 1.12090</strain>
    </source>
</reference>
<comment type="similarity">
    <text evidence="4">Belongs to the NapD family.</text>
</comment>
<evidence type="ECO:0000256" key="4">
    <source>
        <dbReference type="HAMAP-Rule" id="MF_02200"/>
    </source>
</evidence>
<dbReference type="InterPro" id="IPR005623">
    <property type="entry name" value="Chaperone_NapD_NO3_reduct"/>
</dbReference>
<dbReference type="RefSeq" id="WP_301816378.1">
    <property type="nucleotide sequence ID" value="NZ_JAUJZH010000055.1"/>
</dbReference>
<dbReference type="PANTHER" id="PTHR38603">
    <property type="entry name" value="CHAPERONE NAPD"/>
    <property type="match status" value="1"/>
</dbReference>
<evidence type="ECO:0000256" key="2">
    <source>
        <dbReference type="ARBA" id="ARBA00022490"/>
    </source>
</evidence>
<comment type="caution">
    <text evidence="5">The sequence shown here is derived from an EMBL/GenBank/DDBJ whole genome shotgun (WGS) entry which is preliminary data.</text>
</comment>
<keyword evidence="3 4" id="KW-0143">Chaperone</keyword>
<proteinExistence type="inferred from homology"/>
<dbReference type="Pfam" id="PF03927">
    <property type="entry name" value="NapD"/>
    <property type="match status" value="1"/>
</dbReference>
<keyword evidence="6" id="KW-1185">Reference proteome</keyword>
<name>A0ABT8SIZ3_9BURK</name>
<protein>
    <recommendedName>
        <fullName evidence="4">Chaperone NapD</fullName>
    </recommendedName>
    <alternativeName>
        <fullName evidence="4">NapA signal peptide-binding chaperone NapD</fullName>
    </alternativeName>
</protein>